<gene>
    <name evidence="1" type="ORF">SAMN05421855_1181</name>
</gene>
<accession>A0A1G7JLK2</accession>
<proteinExistence type="predicted"/>
<reference evidence="1 2" key="1">
    <citation type="submission" date="2016-10" db="EMBL/GenBank/DDBJ databases">
        <authorList>
            <person name="de Groot N.N."/>
        </authorList>
    </citation>
    <scope>NUCLEOTIDE SEQUENCE [LARGE SCALE GENOMIC DNA]</scope>
    <source>
        <strain evidence="1 2">DSM 16195</strain>
    </source>
</reference>
<sequence>CLWHLSIEKIEIGLFAISLHRFEKHDKEDAAAIPGAKKKRLTSTKTAKSSDLYVVFGFTS</sequence>
<evidence type="ECO:0000313" key="1">
    <source>
        <dbReference type="EMBL" id="SDF25745.1"/>
    </source>
</evidence>
<feature type="non-terminal residue" evidence="1">
    <location>
        <position position="1"/>
    </location>
</feature>
<evidence type="ECO:0000313" key="2">
    <source>
        <dbReference type="Proteomes" id="UP000199321"/>
    </source>
</evidence>
<organism evidence="1 2">
    <name type="scientific">Ulvibacter litoralis</name>
    <dbReference type="NCBI Taxonomy" id="227084"/>
    <lineage>
        <taxon>Bacteria</taxon>
        <taxon>Pseudomonadati</taxon>
        <taxon>Bacteroidota</taxon>
        <taxon>Flavobacteriia</taxon>
        <taxon>Flavobacteriales</taxon>
        <taxon>Flavobacteriaceae</taxon>
        <taxon>Ulvibacter</taxon>
    </lineage>
</organism>
<dbReference type="AlphaFoldDB" id="A0A1G7JLK2"/>
<dbReference type="Proteomes" id="UP000199321">
    <property type="component" value="Unassembled WGS sequence"/>
</dbReference>
<name>A0A1G7JLK2_9FLAO</name>
<keyword evidence="2" id="KW-1185">Reference proteome</keyword>
<protein>
    <submittedName>
        <fullName evidence="1">Uncharacterized protein</fullName>
    </submittedName>
</protein>
<dbReference type="EMBL" id="FNBA01000018">
    <property type="protein sequence ID" value="SDF25745.1"/>
    <property type="molecule type" value="Genomic_DNA"/>
</dbReference>
<dbReference type="RefSeq" id="WP_217629441.1">
    <property type="nucleotide sequence ID" value="NZ_FNBA01000018.1"/>
</dbReference>